<dbReference type="Pfam" id="PF00501">
    <property type="entry name" value="AMP-binding"/>
    <property type="match status" value="1"/>
</dbReference>
<name>A0A6G8QAZ9_9ACTN</name>
<dbReference type="Gene3D" id="3.30.300.30">
    <property type="match status" value="1"/>
</dbReference>
<dbReference type="InterPro" id="IPR025110">
    <property type="entry name" value="AMP-bd_C"/>
</dbReference>
<dbReference type="SUPFAM" id="SSF56801">
    <property type="entry name" value="Acetyl-CoA synthetase-like"/>
    <property type="match status" value="1"/>
</dbReference>
<evidence type="ECO:0000259" key="5">
    <source>
        <dbReference type="Pfam" id="PF00501"/>
    </source>
</evidence>
<dbReference type="InterPro" id="IPR042099">
    <property type="entry name" value="ANL_N_sf"/>
</dbReference>
<dbReference type="Proteomes" id="UP000501452">
    <property type="component" value="Chromosome"/>
</dbReference>
<keyword evidence="8" id="KW-1185">Reference proteome</keyword>
<dbReference type="FunFam" id="3.40.50.12780:FF:000003">
    <property type="entry name" value="Long-chain-fatty-acid--CoA ligase FadD"/>
    <property type="match status" value="1"/>
</dbReference>
<keyword evidence="2" id="KW-0436">Ligase</keyword>
<dbReference type="EMBL" id="CP045119">
    <property type="protein sequence ID" value="QIN83608.1"/>
    <property type="molecule type" value="Genomic_DNA"/>
</dbReference>
<dbReference type="KEGG" id="rub:GBA63_13900"/>
<dbReference type="AlphaFoldDB" id="A0A6G8QAZ9"/>
<keyword evidence="4" id="KW-0067">ATP-binding</keyword>
<dbReference type="InterPro" id="IPR000873">
    <property type="entry name" value="AMP-dep_synth/lig_dom"/>
</dbReference>
<gene>
    <name evidence="7" type="ORF">GBA63_13900</name>
</gene>
<sequence length="540" mass="56199">MKGTVSGGWGRVGVSRGPYPDVEVRDVPLTDFVLSRAEELGRKSAFVDGPSGRVLTYAGLADAAGRAAAGLAERGFGKGDVLAIHAPNMPEYAVAVHAAASLGGVVTTSNPLNTAGELARQLYDSGAGWLLTAPPFLAAAREAAGLAGVREIFVFGEAEGATPFSALLKGEGGPPEVEVDPAEDPVFLPYSSGTTGIPKGVMLTHRNVVANIAQVTAPGLDVFREDDTVLASPFFHISGLGPVMNANLRVGATVVTMPGFDLGAFLQTIQDHRVTVVWAVPPIVLALARHPIVEGYDLSSLRLVFSSAAPLGDTLARECAERLGCRVRNGYGTTETSPALCVTPADASLAKAGAIGPPIPNTGCEIVDVRSGAPLGPNEPGEVLVRGPQVMKGYLNRPGATAAAFAEDGWLRTGDLGYLDEDGYLYLVDRLKEMIKHGGTQVAPAELEAVLISHPEVDDAAVVGLPDEEAGEVPKAFVVTSGEADADELKAFVAGRVAPHKKIHEVEFVGEIPRTVTGKILRRALVEGERGGRQASPLRG</sequence>
<dbReference type="GO" id="GO:0005524">
    <property type="term" value="F:ATP binding"/>
    <property type="evidence" value="ECO:0007669"/>
    <property type="project" value="UniProtKB-KW"/>
</dbReference>
<evidence type="ECO:0000313" key="7">
    <source>
        <dbReference type="EMBL" id="QIN83608.1"/>
    </source>
</evidence>
<evidence type="ECO:0000256" key="2">
    <source>
        <dbReference type="ARBA" id="ARBA00022598"/>
    </source>
</evidence>
<feature type="domain" description="AMP-dependent synthetase/ligase" evidence="5">
    <location>
        <begin position="36"/>
        <end position="395"/>
    </location>
</feature>
<evidence type="ECO:0000256" key="1">
    <source>
        <dbReference type="ARBA" id="ARBA00006432"/>
    </source>
</evidence>
<evidence type="ECO:0000259" key="6">
    <source>
        <dbReference type="Pfam" id="PF13193"/>
    </source>
</evidence>
<accession>A0A6G8QAZ9</accession>
<dbReference type="Gene3D" id="3.40.50.12780">
    <property type="entry name" value="N-terminal domain of ligase-like"/>
    <property type="match status" value="1"/>
</dbReference>
<evidence type="ECO:0000313" key="8">
    <source>
        <dbReference type="Proteomes" id="UP000501452"/>
    </source>
</evidence>
<evidence type="ECO:0000256" key="3">
    <source>
        <dbReference type="ARBA" id="ARBA00022741"/>
    </source>
</evidence>
<organism evidence="7 8">
    <name type="scientific">Rubrobacter tropicus</name>
    <dbReference type="NCBI Taxonomy" id="2653851"/>
    <lineage>
        <taxon>Bacteria</taxon>
        <taxon>Bacillati</taxon>
        <taxon>Actinomycetota</taxon>
        <taxon>Rubrobacteria</taxon>
        <taxon>Rubrobacterales</taxon>
        <taxon>Rubrobacteraceae</taxon>
        <taxon>Rubrobacter</taxon>
    </lineage>
</organism>
<dbReference type="PROSITE" id="PS00455">
    <property type="entry name" value="AMP_BINDING"/>
    <property type="match status" value="1"/>
</dbReference>
<protein>
    <submittedName>
        <fullName evidence="7">AMP-binding protein</fullName>
    </submittedName>
</protein>
<comment type="similarity">
    <text evidence="1">Belongs to the ATP-dependent AMP-binding enzyme family.</text>
</comment>
<dbReference type="InterPro" id="IPR045851">
    <property type="entry name" value="AMP-bd_C_sf"/>
</dbReference>
<dbReference type="Pfam" id="PF13193">
    <property type="entry name" value="AMP-binding_C"/>
    <property type="match status" value="1"/>
</dbReference>
<feature type="domain" description="AMP-binding enzyme C-terminal" evidence="6">
    <location>
        <begin position="446"/>
        <end position="519"/>
    </location>
</feature>
<reference evidence="7 8" key="1">
    <citation type="submission" date="2019-10" db="EMBL/GenBank/DDBJ databases">
        <title>Rubrobacter sp nov SCSIO 52090 isolated from a deep-sea sediment in the South China Sea.</title>
        <authorList>
            <person name="Chen R.W."/>
        </authorList>
    </citation>
    <scope>NUCLEOTIDE SEQUENCE [LARGE SCALE GENOMIC DNA]</scope>
    <source>
        <strain evidence="7 8">SCSIO 52909</strain>
    </source>
</reference>
<dbReference type="PANTHER" id="PTHR24096:SF149">
    <property type="entry name" value="AMP-BINDING DOMAIN-CONTAINING PROTEIN-RELATED"/>
    <property type="match status" value="1"/>
</dbReference>
<evidence type="ECO:0000256" key="4">
    <source>
        <dbReference type="ARBA" id="ARBA00022840"/>
    </source>
</evidence>
<dbReference type="GO" id="GO:0016405">
    <property type="term" value="F:CoA-ligase activity"/>
    <property type="evidence" value="ECO:0007669"/>
    <property type="project" value="TreeGrafter"/>
</dbReference>
<keyword evidence="3" id="KW-0547">Nucleotide-binding</keyword>
<proteinExistence type="inferred from homology"/>
<dbReference type="FunFam" id="3.30.300.30:FF:000007">
    <property type="entry name" value="4-coumarate--CoA ligase 2"/>
    <property type="match status" value="1"/>
</dbReference>
<dbReference type="RefSeq" id="WP_166177067.1">
    <property type="nucleotide sequence ID" value="NZ_CP045119.1"/>
</dbReference>
<dbReference type="PANTHER" id="PTHR24096">
    <property type="entry name" value="LONG-CHAIN-FATTY-ACID--COA LIGASE"/>
    <property type="match status" value="1"/>
</dbReference>
<dbReference type="InterPro" id="IPR020845">
    <property type="entry name" value="AMP-binding_CS"/>
</dbReference>